<accession>A0A6C0EFS5</accession>
<name>A0A6C0EFS5_9ZZZZ</name>
<protein>
    <submittedName>
        <fullName evidence="1">Uncharacterized protein</fullName>
    </submittedName>
</protein>
<dbReference type="AlphaFoldDB" id="A0A6C0EFS5"/>
<evidence type="ECO:0000313" key="1">
    <source>
        <dbReference type="EMBL" id="QHT27119.1"/>
    </source>
</evidence>
<proteinExistence type="predicted"/>
<sequence>MNNEYKFKRYWPVPPIIDSVYEYQDVNNDKNLQKDVTKFFYKKLLLWISEDNNFDKFKKKINKIENDGIRIVYILLKKFITRTHINWYDLRDNYKLIKKFFYIKLSSIF</sequence>
<reference evidence="1" key="1">
    <citation type="journal article" date="2020" name="Nature">
        <title>Giant virus diversity and host interactions through global metagenomics.</title>
        <authorList>
            <person name="Schulz F."/>
            <person name="Roux S."/>
            <person name="Paez-Espino D."/>
            <person name="Jungbluth S."/>
            <person name="Walsh D.A."/>
            <person name="Denef V.J."/>
            <person name="McMahon K.D."/>
            <person name="Konstantinidis K.T."/>
            <person name="Eloe-Fadrosh E.A."/>
            <person name="Kyrpides N.C."/>
            <person name="Woyke T."/>
        </authorList>
    </citation>
    <scope>NUCLEOTIDE SEQUENCE</scope>
    <source>
        <strain evidence="1">GVMAG-M-3300023179-2</strain>
    </source>
</reference>
<organism evidence="1">
    <name type="scientific">viral metagenome</name>
    <dbReference type="NCBI Taxonomy" id="1070528"/>
    <lineage>
        <taxon>unclassified sequences</taxon>
        <taxon>metagenomes</taxon>
        <taxon>organismal metagenomes</taxon>
    </lineage>
</organism>
<dbReference type="EMBL" id="MN739811">
    <property type="protein sequence ID" value="QHT27119.1"/>
    <property type="molecule type" value="Genomic_DNA"/>
</dbReference>